<dbReference type="EMBL" id="JAGKSQ010000010">
    <property type="protein sequence ID" value="MBP3953091.1"/>
    <property type="molecule type" value="Genomic_DNA"/>
</dbReference>
<name>A0A940X0Q5_9BACI</name>
<keyword evidence="1" id="KW-0812">Transmembrane</keyword>
<keyword evidence="1" id="KW-0472">Membrane</keyword>
<dbReference type="AlphaFoldDB" id="A0A940X0Q5"/>
<protein>
    <submittedName>
        <fullName evidence="2">Uncharacterized protein</fullName>
    </submittedName>
</protein>
<comment type="caution">
    <text evidence="2">The sequence shown here is derived from an EMBL/GenBank/DDBJ whole genome shotgun (WGS) entry which is preliminary data.</text>
</comment>
<keyword evidence="1" id="KW-1133">Transmembrane helix</keyword>
<feature type="transmembrane region" description="Helical" evidence="1">
    <location>
        <begin position="33"/>
        <end position="55"/>
    </location>
</feature>
<sequence>MFVGRVLYILGLIFVFFSTTLLIMTFFNSQDILFPAFGLLNGFIAMGIGELVINLNHRKREESKK</sequence>
<evidence type="ECO:0000256" key="1">
    <source>
        <dbReference type="SAM" id="Phobius"/>
    </source>
</evidence>
<accession>A0A940X0Q5</accession>
<organism evidence="2 3">
    <name type="scientific">Halalkalibacter suaedae</name>
    <dbReference type="NCBI Taxonomy" id="2822140"/>
    <lineage>
        <taxon>Bacteria</taxon>
        <taxon>Bacillati</taxon>
        <taxon>Bacillota</taxon>
        <taxon>Bacilli</taxon>
        <taxon>Bacillales</taxon>
        <taxon>Bacillaceae</taxon>
        <taxon>Halalkalibacter</taxon>
    </lineage>
</organism>
<reference evidence="2" key="1">
    <citation type="submission" date="2021-03" db="EMBL/GenBank/DDBJ databases">
        <title>Bacillus suaedae sp. nov., isolated from Suaeda aralocaspica.</title>
        <authorList>
            <person name="Lei R.F.R."/>
        </authorList>
    </citation>
    <scope>NUCLEOTIDE SEQUENCE</scope>
    <source>
        <strain evidence="2">YZJH907-2</strain>
    </source>
</reference>
<evidence type="ECO:0000313" key="2">
    <source>
        <dbReference type="EMBL" id="MBP3953091.1"/>
    </source>
</evidence>
<feature type="transmembrane region" description="Helical" evidence="1">
    <location>
        <begin position="7"/>
        <end position="27"/>
    </location>
</feature>
<proteinExistence type="predicted"/>
<gene>
    <name evidence="2" type="ORF">J7W16_18370</name>
</gene>
<dbReference type="RefSeq" id="WP_210598949.1">
    <property type="nucleotide sequence ID" value="NZ_JAGKSQ010000010.1"/>
</dbReference>
<dbReference type="Proteomes" id="UP000678228">
    <property type="component" value="Unassembled WGS sequence"/>
</dbReference>
<keyword evidence="3" id="KW-1185">Reference proteome</keyword>
<evidence type="ECO:0000313" key="3">
    <source>
        <dbReference type="Proteomes" id="UP000678228"/>
    </source>
</evidence>